<feature type="transmembrane region" description="Helical" evidence="6">
    <location>
        <begin position="142"/>
        <end position="167"/>
    </location>
</feature>
<evidence type="ECO:0000256" key="5">
    <source>
        <dbReference type="ARBA" id="ARBA00023136"/>
    </source>
</evidence>
<reference evidence="8" key="1">
    <citation type="submission" date="2016-09" db="EMBL/GenBank/DDBJ databases">
        <authorList>
            <person name="Varghese N."/>
            <person name="Submissions S."/>
        </authorList>
    </citation>
    <scope>NUCLEOTIDE SEQUENCE [LARGE SCALE GENOMIC DNA]</scope>
    <source>
        <strain evidence="8">ANC 3699</strain>
    </source>
</reference>
<dbReference type="AlphaFoldDB" id="A0A1G6GJT9"/>
<dbReference type="OrthoDB" id="5638726at2"/>
<dbReference type="Proteomes" id="UP000242317">
    <property type="component" value="Unassembled WGS sequence"/>
</dbReference>
<keyword evidence="2" id="KW-1003">Cell membrane</keyword>
<feature type="transmembrane region" description="Helical" evidence="6">
    <location>
        <begin position="34"/>
        <end position="54"/>
    </location>
</feature>
<dbReference type="GO" id="GO:0015171">
    <property type="term" value="F:amino acid transmembrane transporter activity"/>
    <property type="evidence" value="ECO:0007669"/>
    <property type="project" value="TreeGrafter"/>
</dbReference>
<dbReference type="InterPro" id="IPR001123">
    <property type="entry name" value="LeuE-type"/>
</dbReference>
<evidence type="ECO:0000256" key="6">
    <source>
        <dbReference type="SAM" id="Phobius"/>
    </source>
</evidence>
<evidence type="ECO:0000256" key="3">
    <source>
        <dbReference type="ARBA" id="ARBA00022692"/>
    </source>
</evidence>
<evidence type="ECO:0000256" key="1">
    <source>
        <dbReference type="ARBA" id="ARBA00004651"/>
    </source>
</evidence>
<accession>A0A1G6GJT9</accession>
<dbReference type="Pfam" id="PF01810">
    <property type="entry name" value="LysE"/>
    <property type="match status" value="1"/>
</dbReference>
<comment type="subcellular location">
    <subcellularLocation>
        <location evidence="1">Cell membrane</location>
        <topology evidence="1">Multi-pass membrane protein</topology>
    </subcellularLocation>
</comment>
<proteinExistence type="predicted"/>
<feature type="transmembrane region" description="Helical" evidence="6">
    <location>
        <begin position="6"/>
        <end position="25"/>
    </location>
</feature>
<keyword evidence="5 6" id="KW-0472">Membrane</keyword>
<dbReference type="PANTHER" id="PTHR30086:SF20">
    <property type="entry name" value="ARGININE EXPORTER PROTEIN ARGO-RELATED"/>
    <property type="match status" value="1"/>
</dbReference>
<keyword evidence="4 6" id="KW-1133">Transmembrane helix</keyword>
<feature type="transmembrane region" description="Helical" evidence="6">
    <location>
        <begin position="179"/>
        <end position="197"/>
    </location>
</feature>
<organism evidence="7 8">
    <name type="scientific">Acinetobacter marinus</name>
    <dbReference type="NCBI Taxonomy" id="281375"/>
    <lineage>
        <taxon>Bacteria</taxon>
        <taxon>Pseudomonadati</taxon>
        <taxon>Pseudomonadota</taxon>
        <taxon>Gammaproteobacteria</taxon>
        <taxon>Moraxellales</taxon>
        <taxon>Moraxellaceae</taxon>
        <taxon>Acinetobacter</taxon>
    </lineage>
</organism>
<keyword evidence="8" id="KW-1185">Reference proteome</keyword>
<dbReference type="RefSeq" id="WP_092614397.1">
    <property type="nucleotide sequence ID" value="NZ_FMYK01000001.1"/>
</dbReference>
<dbReference type="GO" id="GO:0005886">
    <property type="term" value="C:plasma membrane"/>
    <property type="evidence" value="ECO:0007669"/>
    <property type="project" value="UniProtKB-SubCell"/>
</dbReference>
<protein>
    <submittedName>
        <fullName evidence="7">L-lysine exporter family protein LysE/ArgO</fullName>
    </submittedName>
</protein>
<feature type="transmembrane region" description="Helical" evidence="6">
    <location>
        <begin position="66"/>
        <end position="88"/>
    </location>
</feature>
<evidence type="ECO:0000313" key="8">
    <source>
        <dbReference type="Proteomes" id="UP000242317"/>
    </source>
</evidence>
<evidence type="ECO:0000256" key="4">
    <source>
        <dbReference type="ARBA" id="ARBA00022989"/>
    </source>
</evidence>
<dbReference type="PANTHER" id="PTHR30086">
    <property type="entry name" value="ARGININE EXPORTER PROTEIN ARGO"/>
    <property type="match status" value="1"/>
</dbReference>
<evidence type="ECO:0000256" key="2">
    <source>
        <dbReference type="ARBA" id="ARBA00022475"/>
    </source>
</evidence>
<dbReference type="EMBL" id="FMYK01000001">
    <property type="protein sequence ID" value="SDB82204.1"/>
    <property type="molecule type" value="Genomic_DNA"/>
</dbReference>
<sequence length="198" mass="22049">MSNFIYGLSTGFSLIVGLGAQNAFVLKQGLTRQYIFWVCLVCALSDCLLLYIGVTGFSQLQNFPNVLLAVKYFGVAFLLAYGVRSFYLAYADQSALNPSDIQKNSLLKVLGLCLALTWLNPHVYLDTVLLMGAIALQFHDNLIAFTLGAMLASWIFFFLLGYGARYLRPFFASAKAWKVLNFCIGLLMWAIALRLLLL</sequence>
<gene>
    <name evidence="7" type="ORF">SAMN05421749_10170</name>
</gene>
<evidence type="ECO:0000313" key="7">
    <source>
        <dbReference type="EMBL" id="SDB82204.1"/>
    </source>
</evidence>
<keyword evidence="3 6" id="KW-0812">Transmembrane</keyword>
<feature type="transmembrane region" description="Helical" evidence="6">
    <location>
        <begin position="109"/>
        <end position="136"/>
    </location>
</feature>
<name>A0A1G6GJT9_9GAMM</name>